<organism evidence="2 3">
    <name type="scientific">Paralvinella palmiformis</name>
    <dbReference type="NCBI Taxonomy" id="53620"/>
    <lineage>
        <taxon>Eukaryota</taxon>
        <taxon>Metazoa</taxon>
        <taxon>Spiralia</taxon>
        <taxon>Lophotrochozoa</taxon>
        <taxon>Annelida</taxon>
        <taxon>Polychaeta</taxon>
        <taxon>Sedentaria</taxon>
        <taxon>Canalipalpata</taxon>
        <taxon>Terebellida</taxon>
        <taxon>Terebelliformia</taxon>
        <taxon>Alvinellidae</taxon>
        <taxon>Paralvinella</taxon>
    </lineage>
</organism>
<evidence type="ECO:0000313" key="3">
    <source>
        <dbReference type="Proteomes" id="UP001208570"/>
    </source>
</evidence>
<dbReference type="InterPro" id="IPR049012">
    <property type="entry name" value="Mutator_transp_dom"/>
</dbReference>
<dbReference type="Proteomes" id="UP001208570">
    <property type="component" value="Unassembled WGS sequence"/>
</dbReference>
<dbReference type="AlphaFoldDB" id="A0AAD9N2W4"/>
<gene>
    <name evidence="2" type="ORF">LSH36_296g04058</name>
</gene>
<comment type="caution">
    <text evidence="2">The sequence shown here is derived from an EMBL/GenBank/DDBJ whole genome shotgun (WGS) entry which is preliminary data.</text>
</comment>
<feature type="domain" description="Mutator-like transposase" evidence="1">
    <location>
        <begin position="153"/>
        <end position="275"/>
    </location>
</feature>
<name>A0AAD9N2W4_9ANNE</name>
<sequence length="306" mass="34747">MVQLLKVARPSQVAADHSYTTTMQACDTRQVLDLPNELMTSSPIKHRQDLGGSLTSPRVSLDHNISASSFCDLDDMDRAADISWHPSDRDNVSGSSDYEDEPLSYNLEYDVSNNNIVEETKILVFANHLDTLVHCTTCQLLGGKIVDFELVQVTQTGTSQSMEKYGFCKVFGRLIATQVNVATVVTDRHVGIGARMRAEYTPKGINHQFDVYHIVNRFRKKLNEICKKKKYKSVVPWVRSILNHAWYISRNCDGNPDKLVELFSSIAYHISDKHKWEGNKFINRCLHAALSREEQKSKLWLKGQSL</sequence>
<protein>
    <recommendedName>
        <fullName evidence="1">Mutator-like transposase domain-containing protein</fullName>
    </recommendedName>
</protein>
<keyword evidence="3" id="KW-1185">Reference proteome</keyword>
<accession>A0AAD9N2W4</accession>
<proteinExistence type="predicted"/>
<dbReference type="Pfam" id="PF20700">
    <property type="entry name" value="Mutator"/>
    <property type="match status" value="1"/>
</dbReference>
<evidence type="ECO:0000313" key="2">
    <source>
        <dbReference type="EMBL" id="KAK2153473.1"/>
    </source>
</evidence>
<dbReference type="PANTHER" id="PTHR31751:SF42">
    <property type="entry name" value="PROTEIN CBG10204"/>
    <property type="match status" value="1"/>
</dbReference>
<evidence type="ECO:0000259" key="1">
    <source>
        <dbReference type="Pfam" id="PF20700"/>
    </source>
</evidence>
<dbReference type="PANTHER" id="PTHR31751">
    <property type="entry name" value="SI:CH211-108C17.2-RELATED-RELATED"/>
    <property type="match status" value="1"/>
</dbReference>
<reference evidence="2" key="1">
    <citation type="journal article" date="2023" name="Mol. Biol. Evol.">
        <title>Third-Generation Sequencing Reveals the Adaptive Role of the Epigenome in Three Deep-Sea Polychaetes.</title>
        <authorList>
            <person name="Perez M."/>
            <person name="Aroh O."/>
            <person name="Sun Y."/>
            <person name="Lan Y."/>
            <person name="Juniper S.K."/>
            <person name="Young C.R."/>
            <person name="Angers B."/>
            <person name="Qian P.Y."/>
        </authorList>
    </citation>
    <scope>NUCLEOTIDE SEQUENCE</scope>
    <source>
        <strain evidence="2">P08H-3</strain>
    </source>
</reference>
<dbReference type="EMBL" id="JAODUP010000296">
    <property type="protein sequence ID" value="KAK2153473.1"/>
    <property type="molecule type" value="Genomic_DNA"/>
</dbReference>